<proteinExistence type="predicted"/>
<evidence type="ECO:0000256" key="1">
    <source>
        <dbReference type="SAM" id="MobiDB-lite"/>
    </source>
</evidence>
<dbReference type="OrthoDB" id="6252479at2759"/>
<name>A0A0R3XBM9_HYDTA</name>
<organism evidence="4">
    <name type="scientific">Hydatigena taeniaeformis</name>
    <name type="common">Feline tapeworm</name>
    <name type="synonym">Taenia taeniaeformis</name>
    <dbReference type="NCBI Taxonomy" id="6205"/>
    <lineage>
        <taxon>Eukaryota</taxon>
        <taxon>Metazoa</taxon>
        <taxon>Spiralia</taxon>
        <taxon>Lophotrochozoa</taxon>
        <taxon>Platyhelminthes</taxon>
        <taxon>Cestoda</taxon>
        <taxon>Eucestoda</taxon>
        <taxon>Cyclophyllidea</taxon>
        <taxon>Taeniidae</taxon>
        <taxon>Hydatigera</taxon>
    </lineage>
</organism>
<dbReference type="Proteomes" id="UP000274429">
    <property type="component" value="Unassembled WGS sequence"/>
</dbReference>
<keyword evidence="3" id="KW-1185">Reference proteome</keyword>
<dbReference type="AlphaFoldDB" id="A0A0R3XBM9"/>
<accession>A0A0R3XBM9</accession>
<evidence type="ECO:0000313" key="2">
    <source>
        <dbReference type="EMBL" id="VDM35919.1"/>
    </source>
</evidence>
<dbReference type="EMBL" id="UYWX01022576">
    <property type="protein sequence ID" value="VDM35919.1"/>
    <property type="molecule type" value="Genomic_DNA"/>
</dbReference>
<evidence type="ECO:0000313" key="3">
    <source>
        <dbReference type="Proteomes" id="UP000274429"/>
    </source>
</evidence>
<gene>
    <name evidence="2" type="ORF">TTAC_LOCUS10939</name>
</gene>
<sequence length="139" mass="14841">MTTTYAVQSFDNLDAIQADVLSPYRFEKVAGGQPAGILMQAPSSSLLTMDPRAAQPGTSEEFGDASESSLAQKEKIFFVENASRKMSSTTYSLAGKTPVICSSVGTLTNAVSRKWNFTSVMLTGMAKRLPPLSYVATVS</sequence>
<reference evidence="4" key="1">
    <citation type="submission" date="2017-02" db="UniProtKB">
        <authorList>
            <consortium name="WormBaseParasite"/>
        </authorList>
    </citation>
    <scope>IDENTIFICATION</scope>
</reference>
<reference evidence="2 3" key="2">
    <citation type="submission" date="2018-11" db="EMBL/GenBank/DDBJ databases">
        <authorList>
            <consortium name="Pathogen Informatics"/>
        </authorList>
    </citation>
    <scope>NUCLEOTIDE SEQUENCE [LARGE SCALE GENOMIC DNA]</scope>
</reference>
<dbReference type="WBParaSite" id="TTAC_0001095601-mRNA-1">
    <property type="protein sequence ID" value="TTAC_0001095601-mRNA-1"/>
    <property type="gene ID" value="TTAC_0001095601"/>
</dbReference>
<evidence type="ECO:0000313" key="4">
    <source>
        <dbReference type="WBParaSite" id="TTAC_0001095601-mRNA-1"/>
    </source>
</evidence>
<protein>
    <submittedName>
        <fullName evidence="4">Phage major capsid protein E</fullName>
    </submittedName>
</protein>
<feature type="region of interest" description="Disordered" evidence="1">
    <location>
        <begin position="49"/>
        <end position="69"/>
    </location>
</feature>